<accession>A0A8E8GTQ3</accession>
<organism evidence="2">
    <name type="scientific">Chudania hellerina</name>
    <dbReference type="NCBI Taxonomy" id="2840403"/>
    <lineage>
        <taxon>Eukaryota</taxon>
        <taxon>Metazoa</taxon>
        <taxon>Ecdysozoa</taxon>
        <taxon>Arthropoda</taxon>
        <taxon>Hexapoda</taxon>
        <taxon>Insecta</taxon>
        <taxon>Pterygota</taxon>
        <taxon>Neoptera</taxon>
        <taxon>Paraneoptera</taxon>
        <taxon>Hemiptera</taxon>
        <taxon>Auchenorrhyncha</taxon>
        <taxon>Membracoidea</taxon>
        <taxon>Cicadellidae</taxon>
        <taxon>Evacanthinae</taxon>
        <taxon>Nirvanini</taxon>
        <taxon>Chudania</taxon>
    </lineage>
</organism>
<feature type="transmembrane region" description="Helical" evidence="1">
    <location>
        <begin position="6"/>
        <end position="29"/>
    </location>
</feature>
<geneLocation type="mitochondrion" evidence="2"/>
<name>A0A8E8GTQ3_9HEMI</name>
<keyword evidence="1" id="KW-0812">Transmembrane</keyword>
<keyword evidence="2" id="KW-0496">Mitochondrion</keyword>
<dbReference type="AlphaFoldDB" id="A0A8E8GTQ3"/>
<reference evidence="2" key="1">
    <citation type="journal article" date="2021" name="Genomics">
        <title>Comparative analysis of mitochondrial genomes of Nirvanini and Evacanthini (Hemiptera: Cicadellidae) reveals an explicit evolutionary relationship.</title>
        <authorList>
            <person name="Du Y."/>
            <person name="Liang Z."/>
            <person name="Dietrich C.H."/>
            <person name="Dai W."/>
        </authorList>
    </citation>
    <scope>NUCLEOTIDE SEQUENCE</scope>
</reference>
<evidence type="ECO:0000256" key="1">
    <source>
        <dbReference type="SAM" id="Phobius"/>
    </source>
</evidence>
<keyword evidence="1" id="KW-1133">Transmembrane helix</keyword>
<sequence>MPQMSPMWWLLLMMYFIYIMICLNSMIFFNYKSKPKFIKTNNYMNMNWKW</sequence>
<evidence type="ECO:0000313" key="2">
    <source>
        <dbReference type="EMBL" id="QWC53770.1"/>
    </source>
</evidence>
<keyword evidence="1" id="KW-0472">Membrane</keyword>
<dbReference type="EMBL" id="MN227164">
    <property type="protein sequence ID" value="QWC53770.1"/>
    <property type="molecule type" value="Genomic_DNA"/>
</dbReference>
<protein>
    <submittedName>
        <fullName evidence="2">ATP synthase F0 subunit 8</fullName>
    </submittedName>
</protein>
<proteinExistence type="predicted"/>
<gene>
    <name evidence="2" type="primary">ATP8</name>
</gene>